<reference evidence="12" key="1">
    <citation type="submission" date="2023-07" db="EMBL/GenBank/DDBJ databases">
        <title>Chromosome-level Genome Assembly of Striped Snakehead (Channa striata).</title>
        <authorList>
            <person name="Liu H."/>
        </authorList>
    </citation>
    <scope>NUCLEOTIDE SEQUENCE</scope>
    <source>
        <strain evidence="12">Gz</strain>
        <tissue evidence="12">Muscle</tissue>
    </source>
</reference>
<keyword evidence="8" id="KW-0966">Cell projection</keyword>
<dbReference type="Proteomes" id="UP001187415">
    <property type="component" value="Unassembled WGS sequence"/>
</dbReference>
<comment type="similarity">
    <text evidence="2">Belongs to the RIB43A family.</text>
</comment>
<dbReference type="Pfam" id="PF05914">
    <property type="entry name" value="RIB43A"/>
    <property type="match status" value="1"/>
</dbReference>
<proteinExistence type="inferred from homology"/>
<dbReference type="AlphaFoldDB" id="A0AA88N400"/>
<evidence type="ECO:0000256" key="3">
    <source>
        <dbReference type="ARBA" id="ARBA00022490"/>
    </source>
</evidence>
<dbReference type="PANTHER" id="PTHR14517:SF11">
    <property type="entry name" value="RIB43A-LIKE WITH COILED-COILS PROTEIN 1"/>
    <property type="match status" value="1"/>
</dbReference>
<name>A0AA88N400_CHASR</name>
<keyword evidence="5 11" id="KW-0175">Coiled coil</keyword>
<comment type="subunit">
    <text evidence="10">Microtubule inner protein component of sperm flagellar doublet microtubules.</text>
</comment>
<evidence type="ECO:0000256" key="10">
    <source>
        <dbReference type="ARBA" id="ARBA00046435"/>
    </source>
</evidence>
<organism evidence="12 13">
    <name type="scientific">Channa striata</name>
    <name type="common">Snakehead murrel</name>
    <name type="synonym">Ophicephalus striatus</name>
    <dbReference type="NCBI Taxonomy" id="64152"/>
    <lineage>
        <taxon>Eukaryota</taxon>
        <taxon>Metazoa</taxon>
        <taxon>Chordata</taxon>
        <taxon>Craniata</taxon>
        <taxon>Vertebrata</taxon>
        <taxon>Euteleostomi</taxon>
        <taxon>Actinopterygii</taxon>
        <taxon>Neopterygii</taxon>
        <taxon>Teleostei</taxon>
        <taxon>Neoteleostei</taxon>
        <taxon>Acanthomorphata</taxon>
        <taxon>Anabantaria</taxon>
        <taxon>Anabantiformes</taxon>
        <taxon>Channoidei</taxon>
        <taxon>Channidae</taxon>
        <taxon>Channa</taxon>
    </lineage>
</organism>
<sequence>MLAGRELLLQDLKKVQQASLEEEYRLAARIAHDNYNQALAADRAQKLKEQQRREEQENLAEVWHTLTSDMMTECAEAAERAAGGGRPPGVLTDRWKGMTREQLNAIHREREASALRDRYWSHWGPQQRDAEKNQEAAWNLHLLKLSKQVEEEEMRAAKLRRDKRLQMDQINMHLAKEQQAYQEYLNKKLYTNKPTKDFFSQFNTTSR</sequence>
<protein>
    <recommendedName>
        <fullName evidence="9">RIB43A-like with coiled-coils protein 1</fullName>
    </recommendedName>
</protein>
<dbReference type="PANTHER" id="PTHR14517">
    <property type="entry name" value="RIB43A-RELATED"/>
    <property type="match status" value="1"/>
</dbReference>
<dbReference type="EMBL" id="JAUPFM010000005">
    <property type="protein sequence ID" value="KAK2851369.1"/>
    <property type="molecule type" value="Genomic_DNA"/>
</dbReference>
<evidence type="ECO:0000256" key="6">
    <source>
        <dbReference type="ARBA" id="ARBA00023069"/>
    </source>
</evidence>
<keyword evidence="6" id="KW-0969">Cilium</keyword>
<evidence type="ECO:0000256" key="9">
    <source>
        <dbReference type="ARBA" id="ARBA00041087"/>
    </source>
</evidence>
<evidence type="ECO:0000256" key="4">
    <source>
        <dbReference type="ARBA" id="ARBA00022846"/>
    </source>
</evidence>
<feature type="coiled-coil region" evidence="11">
    <location>
        <begin position="142"/>
        <end position="187"/>
    </location>
</feature>
<comment type="caution">
    <text evidence="12">The sequence shown here is derived from an EMBL/GenBank/DDBJ whole genome shotgun (WGS) entry which is preliminary data.</text>
</comment>
<gene>
    <name evidence="12" type="ORF">Q5P01_007645</name>
</gene>
<evidence type="ECO:0000256" key="1">
    <source>
        <dbReference type="ARBA" id="ARBA00004611"/>
    </source>
</evidence>
<evidence type="ECO:0000256" key="7">
    <source>
        <dbReference type="ARBA" id="ARBA00023212"/>
    </source>
</evidence>
<keyword evidence="13" id="KW-1185">Reference proteome</keyword>
<evidence type="ECO:0000256" key="5">
    <source>
        <dbReference type="ARBA" id="ARBA00023054"/>
    </source>
</evidence>
<dbReference type="InterPro" id="IPR008805">
    <property type="entry name" value="RIB43A"/>
</dbReference>
<keyword evidence="4" id="KW-0282">Flagellum</keyword>
<evidence type="ECO:0000256" key="2">
    <source>
        <dbReference type="ARBA" id="ARBA00006875"/>
    </source>
</evidence>
<keyword evidence="7" id="KW-0206">Cytoskeleton</keyword>
<evidence type="ECO:0000313" key="12">
    <source>
        <dbReference type="EMBL" id="KAK2851369.1"/>
    </source>
</evidence>
<evidence type="ECO:0000256" key="8">
    <source>
        <dbReference type="ARBA" id="ARBA00023273"/>
    </source>
</evidence>
<evidence type="ECO:0000256" key="11">
    <source>
        <dbReference type="SAM" id="Coils"/>
    </source>
</evidence>
<evidence type="ECO:0000313" key="13">
    <source>
        <dbReference type="Proteomes" id="UP001187415"/>
    </source>
</evidence>
<accession>A0AA88N400</accession>
<comment type="subcellular location">
    <subcellularLocation>
        <location evidence="1">Cytoplasm</location>
        <location evidence="1">Cytoskeleton</location>
        <location evidence="1">Flagellum axoneme</location>
    </subcellularLocation>
</comment>
<keyword evidence="3" id="KW-0963">Cytoplasm</keyword>